<protein>
    <submittedName>
        <fullName evidence="1">Uncharacterized protein</fullName>
    </submittedName>
</protein>
<dbReference type="Proteomes" id="UP000030758">
    <property type="component" value="Unassembled WGS sequence"/>
</dbReference>
<proteinExistence type="predicted"/>
<organism evidence="1">
    <name type="scientific">Trichuris suis</name>
    <name type="common">pig whipworm</name>
    <dbReference type="NCBI Taxonomy" id="68888"/>
    <lineage>
        <taxon>Eukaryota</taxon>
        <taxon>Metazoa</taxon>
        <taxon>Ecdysozoa</taxon>
        <taxon>Nematoda</taxon>
        <taxon>Enoplea</taxon>
        <taxon>Dorylaimia</taxon>
        <taxon>Trichinellida</taxon>
        <taxon>Trichuridae</taxon>
        <taxon>Trichuris</taxon>
    </lineage>
</organism>
<sequence length="171" mass="18934">MLDRNGYGYVGCCFMISLRPVWQGILNGILEALLLHTCLQLLKPAIHVGVHQCLWVASLHKSFSHVLQFSAEELLATQVKGAINHSSQNPHLSSLGVVEIVVDISLAVGFSDICLSRTVSDYDYMSRGMSIQVVQEDFLSFLLSYGEDVVDVASEKFCAIDVTVVCKEFFF</sequence>
<accession>A0A085MWB7</accession>
<evidence type="ECO:0000313" key="1">
    <source>
        <dbReference type="EMBL" id="KFD61513.1"/>
    </source>
</evidence>
<name>A0A085MWB7_9BILA</name>
<reference evidence="1" key="1">
    <citation type="journal article" date="2014" name="Nat. Genet.">
        <title>Genome and transcriptome of the porcine whipworm Trichuris suis.</title>
        <authorList>
            <person name="Jex A.R."/>
            <person name="Nejsum P."/>
            <person name="Schwarz E.M."/>
            <person name="Hu L."/>
            <person name="Young N.D."/>
            <person name="Hall R.S."/>
            <person name="Korhonen P.K."/>
            <person name="Liao S."/>
            <person name="Thamsborg S."/>
            <person name="Xia J."/>
            <person name="Xu P."/>
            <person name="Wang S."/>
            <person name="Scheerlinck J.P."/>
            <person name="Hofmann A."/>
            <person name="Sternberg P.W."/>
            <person name="Wang J."/>
            <person name="Gasser R.B."/>
        </authorList>
    </citation>
    <scope>NUCLEOTIDE SEQUENCE [LARGE SCALE GENOMIC DNA]</scope>
    <source>
        <strain evidence="1">DCEP-RM93F</strain>
    </source>
</reference>
<dbReference type="AlphaFoldDB" id="A0A085MWB7"/>
<gene>
    <name evidence="1" type="ORF">M514_26326</name>
</gene>
<dbReference type="EMBL" id="KL367621">
    <property type="protein sequence ID" value="KFD61513.1"/>
    <property type="molecule type" value="Genomic_DNA"/>
</dbReference>